<dbReference type="GO" id="GO:0015105">
    <property type="term" value="F:arsenite transmembrane transporter activity"/>
    <property type="evidence" value="ECO:0007669"/>
    <property type="project" value="TreeGrafter"/>
</dbReference>
<sequence>MNVFERFQTLFVMTGIGVGLAAAQFDGVPALADRLVLPFLLVTLFATFAGMPLANLRRAFRNRRFVATTLVVNFGWNPLLAVGLGAVFLADHPALWVGLLMLLVTPCTDWYLVFTDLANGDVPLATSLLPYNLVLQLLLLPVYLALFADTLVQFRLQLLLESIVLVLVVPLTLAVAVRRGVAAFDRQQWFAATVRPRLGPVQITFLALAVAAMFASQGGLVVERPDVLVRLALPVVAFYAVNFSLGLAIGRVLDFSHEEVACFNCTVLSRNSPTALAIAVVAFPNEPLIPLALVVGPLVELPLLSAVAGLLRRFERRGWTVGERAPL</sequence>
<dbReference type="GO" id="GO:0015297">
    <property type="term" value="F:antiporter activity"/>
    <property type="evidence" value="ECO:0007669"/>
    <property type="project" value="InterPro"/>
</dbReference>
<dbReference type="PANTHER" id="PTHR43057">
    <property type="entry name" value="ARSENITE EFFLUX TRANSPORTER"/>
    <property type="match status" value="1"/>
</dbReference>
<evidence type="ECO:0000256" key="6">
    <source>
        <dbReference type="ARBA" id="ARBA00022989"/>
    </source>
</evidence>
<dbReference type="STRING" id="1202768.SAMN05216285_0411"/>
<feature type="transmembrane region" description="Helical" evidence="8">
    <location>
        <begin position="227"/>
        <end position="249"/>
    </location>
</feature>
<evidence type="ECO:0000256" key="2">
    <source>
        <dbReference type="ARBA" id="ARBA00010110"/>
    </source>
</evidence>
<dbReference type="GO" id="GO:0005886">
    <property type="term" value="C:plasma membrane"/>
    <property type="evidence" value="ECO:0007669"/>
    <property type="project" value="UniProtKB-SubCell"/>
</dbReference>
<dbReference type="eggNOG" id="arCOG02190">
    <property type="taxonomic scope" value="Archaea"/>
</dbReference>
<feature type="transmembrane region" description="Helical" evidence="8">
    <location>
        <begin position="158"/>
        <end position="177"/>
    </location>
</feature>
<dbReference type="Pfam" id="PF01758">
    <property type="entry name" value="SBF"/>
    <property type="match status" value="1"/>
</dbReference>
<dbReference type="RefSeq" id="WP_049991059.1">
    <property type="nucleotide sequence ID" value="NZ_FOIS01000001.1"/>
</dbReference>
<dbReference type="InterPro" id="IPR038770">
    <property type="entry name" value="Na+/solute_symporter_sf"/>
</dbReference>
<evidence type="ECO:0000256" key="7">
    <source>
        <dbReference type="ARBA" id="ARBA00023136"/>
    </source>
</evidence>
<organism evidence="9 10">
    <name type="scientific">Natrinema salifodinae</name>
    <dbReference type="NCBI Taxonomy" id="1202768"/>
    <lineage>
        <taxon>Archaea</taxon>
        <taxon>Methanobacteriati</taxon>
        <taxon>Methanobacteriota</taxon>
        <taxon>Stenosarchaea group</taxon>
        <taxon>Halobacteria</taxon>
        <taxon>Halobacteriales</taxon>
        <taxon>Natrialbaceae</taxon>
        <taxon>Natrinema</taxon>
    </lineage>
</organism>
<dbReference type="EMBL" id="FOIS01000001">
    <property type="protein sequence ID" value="SEV82805.1"/>
    <property type="molecule type" value="Genomic_DNA"/>
</dbReference>
<comment type="subcellular location">
    <subcellularLocation>
        <location evidence="1">Cell membrane</location>
        <topology evidence="1">Multi-pass membrane protein</topology>
    </subcellularLocation>
</comment>
<feature type="transmembrane region" description="Helical" evidence="8">
    <location>
        <begin position="124"/>
        <end position="146"/>
    </location>
</feature>
<evidence type="ECO:0000256" key="4">
    <source>
        <dbReference type="ARBA" id="ARBA00022475"/>
    </source>
</evidence>
<evidence type="ECO:0000313" key="10">
    <source>
        <dbReference type="Proteomes" id="UP000183275"/>
    </source>
</evidence>
<dbReference type="Proteomes" id="UP000183275">
    <property type="component" value="Unassembled WGS sequence"/>
</dbReference>
<feature type="transmembrane region" description="Helical" evidence="8">
    <location>
        <begin position="289"/>
        <end position="311"/>
    </location>
</feature>
<dbReference type="GO" id="GO:0015104">
    <property type="term" value="F:antimonite transmembrane transporter activity"/>
    <property type="evidence" value="ECO:0007669"/>
    <property type="project" value="TreeGrafter"/>
</dbReference>
<dbReference type="PANTHER" id="PTHR43057:SF1">
    <property type="entry name" value="ARSENICAL-RESISTANCE PROTEIN 3"/>
    <property type="match status" value="1"/>
</dbReference>
<keyword evidence="5 8" id="KW-0812">Transmembrane</keyword>
<keyword evidence="6 8" id="KW-1133">Transmembrane helix</keyword>
<name>A0A1I0M2Y4_9EURY</name>
<keyword evidence="10" id="KW-1185">Reference proteome</keyword>
<dbReference type="AlphaFoldDB" id="A0A1I0M2Y4"/>
<reference evidence="10" key="1">
    <citation type="submission" date="2016-10" db="EMBL/GenBank/DDBJ databases">
        <authorList>
            <person name="Varghese N."/>
        </authorList>
    </citation>
    <scope>NUCLEOTIDE SEQUENCE [LARGE SCALE GENOMIC DNA]</scope>
    <source>
        <strain evidence="10">CGMCC 1.12284</strain>
    </source>
</reference>
<feature type="transmembrane region" description="Helical" evidence="8">
    <location>
        <begin position="65"/>
        <end position="88"/>
    </location>
</feature>
<protein>
    <submittedName>
        <fullName evidence="9">Arsenite efflux pump ArsB, ACR3 family</fullName>
    </submittedName>
</protein>
<keyword evidence="4" id="KW-1003">Cell membrane</keyword>
<evidence type="ECO:0000256" key="8">
    <source>
        <dbReference type="SAM" id="Phobius"/>
    </source>
</evidence>
<comment type="similarity">
    <text evidence="2">Belongs to the arsenical resistance-3 (ACR3) (TC 2.A.59) family.</text>
</comment>
<keyword evidence="7 8" id="KW-0472">Membrane</keyword>
<proteinExistence type="inferred from homology"/>
<evidence type="ECO:0000256" key="3">
    <source>
        <dbReference type="ARBA" id="ARBA00022448"/>
    </source>
</evidence>
<dbReference type="OrthoDB" id="77832at2157"/>
<dbReference type="Gene3D" id="1.20.1530.20">
    <property type="match status" value="1"/>
</dbReference>
<accession>A0A1I0M2Y4</accession>
<dbReference type="InterPro" id="IPR002657">
    <property type="entry name" value="BilAc:Na_symport/Acr3"/>
</dbReference>
<feature type="transmembrane region" description="Helical" evidence="8">
    <location>
        <begin position="198"/>
        <end position="215"/>
    </location>
</feature>
<evidence type="ECO:0000256" key="5">
    <source>
        <dbReference type="ARBA" id="ARBA00022692"/>
    </source>
</evidence>
<gene>
    <name evidence="9" type="ORF">SAMN05216285_0411</name>
</gene>
<feature type="transmembrane region" description="Helical" evidence="8">
    <location>
        <begin position="35"/>
        <end position="53"/>
    </location>
</feature>
<evidence type="ECO:0000313" key="9">
    <source>
        <dbReference type="EMBL" id="SEV82805.1"/>
    </source>
</evidence>
<keyword evidence="3" id="KW-0813">Transport</keyword>
<dbReference type="InterPro" id="IPR004706">
    <property type="entry name" value="Arsenical-R_Acr3"/>
</dbReference>
<evidence type="ECO:0000256" key="1">
    <source>
        <dbReference type="ARBA" id="ARBA00004651"/>
    </source>
</evidence>